<reference evidence="5" key="1">
    <citation type="submission" date="2022-11" db="EMBL/GenBank/DDBJ databases">
        <title>Centuries of genome instability and evolution in soft-shell clam transmissible cancer (bioRxiv).</title>
        <authorList>
            <person name="Hart S.F.M."/>
            <person name="Yonemitsu M.A."/>
            <person name="Giersch R.M."/>
            <person name="Beal B.F."/>
            <person name="Arriagada G."/>
            <person name="Davis B.W."/>
            <person name="Ostrander E.A."/>
            <person name="Goff S.P."/>
            <person name="Metzger M.J."/>
        </authorList>
    </citation>
    <scope>NUCLEOTIDE SEQUENCE</scope>
    <source>
        <strain evidence="5">MELC-2E11</strain>
        <tissue evidence="5">Siphon/mantle</tissue>
    </source>
</reference>
<keyword evidence="2" id="KW-0964">Secreted</keyword>
<evidence type="ECO:0000256" key="3">
    <source>
        <dbReference type="ARBA" id="ARBA00022729"/>
    </source>
</evidence>
<dbReference type="PANTHER" id="PTHR34399">
    <property type="entry name" value="AVIDIN-RELATED"/>
    <property type="match status" value="1"/>
</dbReference>
<protein>
    <submittedName>
        <fullName evidence="5">SAV2-like protein</fullName>
    </submittedName>
</protein>
<comment type="subcellular location">
    <subcellularLocation>
        <location evidence="1">Secreted</location>
    </subcellularLocation>
</comment>
<gene>
    <name evidence="5" type="ORF">MAR_000198</name>
</gene>
<dbReference type="InterPro" id="IPR005468">
    <property type="entry name" value="Avidin/str"/>
</dbReference>
<keyword evidence="3 4" id="KW-0732">Signal</keyword>
<evidence type="ECO:0000313" key="6">
    <source>
        <dbReference type="Proteomes" id="UP001164746"/>
    </source>
</evidence>
<feature type="signal peptide" evidence="4">
    <location>
        <begin position="1"/>
        <end position="20"/>
    </location>
</feature>
<dbReference type="InterPro" id="IPR051764">
    <property type="entry name" value="Avidin/Streptavidin-rel"/>
</dbReference>
<evidence type="ECO:0000313" key="5">
    <source>
        <dbReference type="EMBL" id="WAR18360.1"/>
    </source>
</evidence>
<accession>A0ABY7F8B3</accession>
<dbReference type="Gene3D" id="2.40.128.30">
    <property type="entry name" value="Avidin-like"/>
    <property type="match status" value="1"/>
</dbReference>
<dbReference type="PROSITE" id="PS51326">
    <property type="entry name" value="AVIDIN_2"/>
    <property type="match status" value="1"/>
</dbReference>
<name>A0ABY7F8B3_MYAAR</name>
<dbReference type="Proteomes" id="UP001164746">
    <property type="component" value="Chromosome 11"/>
</dbReference>
<dbReference type="Pfam" id="PF01382">
    <property type="entry name" value="Avidin"/>
    <property type="match status" value="1"/>
</dbReference>
<evidence type="ECO:0000256" key="4">
    <source>
        <dbReference type="SAM" id="SignalP"/>
    </source>
</evidence>
<dbReference type="InterPro" id="IPR036896">
    <property type="entry name" value="Avidin-like_sf"/>
</dbReference>
<proteinExistence type="predicted"/>
<organism evidence="5 6">
    <name type="scientific">Mya arenaria</name>
    <name type="common">Soft-shell clam</name>
    <dbReference type="NCBI Taxonomy" id="6604"/>
    <lineage>
        <taxon>Eukaryota</taxon>
        <taxon>Metazoa</taxon>
        <taxon>Spiralia</taxon>
        <taxon>Lophotrochozoa</taxon>
        <taxon>Mollusca</taxon>
        <taxon>Bivalvia</taxon>
        <taxon>Autobranchia</taxon>
        <taxon>Heteroconchia</taxon>
        <taxon>Euheterodonta</taxon>
        <taxon>Imparidentia</taxon>
        <taxon>Neoheterodontei</taxon>
        <taxon>Myida</taxon>
        <taxon>Myoidea</taxon>
        <taxon>Myidae</taxon>
        <taxon>Mya</taxon>
    </lineage>
</organism>
<sequence>MKTVYIAPVIFFCLLAGRNASSSCTPDLCKTPIAEGDNQCGIAGVYQNQLESVISFTCKDGSIDGRYCSAVGEAIFFYQLAGRYLVANDNVILGWTVSWVNAHGNSEATTSWTGISYSGQDTIDTQWLLVTNKEEFWNTTTINGDTFTKVCI</sequence>
<dbReference type="EMBL" id="CP111022">
    <property type="protein sequence ID" value="WAR18360.1"/>
    <property type="molecule type" value="Genomic_DNA"/>
</dbReference>
<evidence type="ECO:0000256" key="1">
    <source>
        <dbReference type="ARBA" id="ARBA00004613"/>
    </source>
</evidence>
<dbReference type="SUPFAM" id="SSF50876">
    <property type="entry name" value="Avidin/streptavidin"/>
    <property type="match status" value="1"/>
</dbReference>
<feature type="chain" id="PRO_5046958937" evidence="4">
    <location>
        <begin position="21"/>
        <end position="152"/>
    </location>
</feature>
<keyword evidence="6" id="KW-1185">Reference proteome</keyword>
<evidence type="ECO:0000256" key="2">
    <source>
        <dbReference type="ARBA" id="ARBA00022525"/>
    </source>
</evidence>